<dbReference type="Gene3D" id="2.60.200.20">
    <property type="match status" value="1"/>
</dbReference>
<dbReference type="SUPFAM" id="SSF48452">
    <property type="entry name" value="TPR-like"/>
    <property type="match status" value="1"/>
</dbReference>
<dbReference type="Pfam" id="PF00498">
    <property type="entry name" value="FHA"/>
    <property type="match status" value="1"/>
</dbReference>
<comment type="caution">
    <text evidence="10">The sequence shown here is derived from an EMBL/GenBank/DDBJ whole genome shotgun (WGS) entry which is preliminary data.</text>
</comment>
<evidence type="ECO:0000259" key="9">
    <source>
        <dbReference type="PROSITE" id="PS50011"/>
    </source>
</evidence>
<dbReference type="InterPro" id="IPR008271">
    <property type="entry name" value="Ser/Thr_kinase_AS"/>
</dbReference>
<dbReference type="PROSITE" id="PS50006">
    <property type="entry name" value="FHA_DOMAIN"/>
    <property type="match status" value="1"/>
</dbReference>
<feature type="domain" description="FHA" evidence="8">
    <location>
        <begin position="46"/>
        <end position="95"/>
    </location>
</feature>
<dbReference type="CDD" id="cd14014">
    <property type="entry name" value="STKc_PknB_like"/>
    <property type="match status" value="1"/>
</dbReference>
<keyword evidence="7" id="KW-1133">Transmembrane helix</keyword>
<evidence type="ECO:0000256" key="7">
    <source>
        <dbReference type="SAM" id="Phobius"/>
    </source>
</evidence>
<accession>B4D3Y1</accession>
<dbReference type="SMART" id="SM00240">
    <property type="entry name" value="FHA"/>
    <property type="match status" value="1"/>
</dbReference>
<dbReference type="AlphaFoldDB" id="B4D3Y1"/>
<dbReference type="SUPFAM" id="SSF56112">
    <property type="entry name" value="Protein kinase-like (PK-like)"/>
    <property type="match status" value="1"/>
</dbReference>
<name>B4D3Y1_9BACT</name>
<proteinExistence type="predicted"/>
<dbReference type="Gene3D" id="3.30.200.20">
    <property type="entry name" value="Phosphorylase Kinase, domain 1"/>
    <property type="match status" value="1"/>
</dbReference>
<evidence type="ECO:0000256" key="3">
    <source>
        <dbReference type="ARBA" id="ARBA00022777"/>
    </source>
</evidence>
<dbReference type="GO" id="GO:0004674">
    <property type="term" value="F:protein serine/threonine kinase activity"/>
    <property type="evidence" value="ECO:0007669"/>
    <property type="project" value="UniProtKB-KW"/>
</dbReference>
<keyword evidence="3 10" id="KW-0418">Kinase</keyword>
<gene>
    <name evidence="10" type="ORF">CfE428DRAFT_3619</name>
</gene>
<dbReference type="PANTHER" id="PTHR43289:SF6">
    <property type="entry name" value="SERINE_THREONINE-PROTEIN KINASE NEKL-3"/>
    <property type="match status" value="1"/>
</dbReference>
<feature type="compositionally biased region" description="Basic and acidic residues" evidence="6">
    <location>
        <begin position="944"/>
        <end position="1006"/>
    </location>
</feature>
<dbReference type="InterPro" id="IPR000253">
    <property type="entry name" value="FHA_dom"/>
</dbReference>
<dbReference type="eggNOG" id="COG0515">
    <property type="taxonomic scope" value="Bacteria"/>
</dbReference>
<keyword evidence="5" id="KW-0802">TPR repeat</keyword>
<evidence type="ECO:0000313" key="10">
    <source>
        <dbReference type="EMBL" id="EDY18961.1"/>
    </source>
</evidence>
<feature type="region of interest" description="Disordered" evidence="6">
    <location>
        <begin position="404"/>
        <end position="426"/>
    </location>
</feature>
<reference evidence="10 11" key="1">
    <citation type="journal article" date="2011" name="J. Bacteriol.">
        <title>Genome sequence of Chthoniobacter flavus Ellin428, an aerobic heterotrophic soil bacterium.</title>
        <authorList>
            <person name="Kant R."/>
            <person name="van Passel M.W."/>
            <person name="Palva A."/>
            <person name="Lucas S."/>
            <person name="Lapidus A."/>
            <person name="Glavina Del Rio T."/>
            <person name="Dalin E."/>
            <person name="Tice H."/>
            <person name="Bruce D."/>
            <person name="Goodwin L."/>
            <person name="Pitluck S."/>
            <person name="Larimer F.W."/>
            <person name="Land M.L."/>
            <person name="Hauser L."/>
            <person name="Sangwan P."/>
            <person name="de Vos W.M."/>
            <person name="Janssen P.H."/>
            <person name="Smidt H."/>
        </authorList>
    </citation>
    <scope>NUCLEOTIDE SEQUENCE [LARGE SCALE GENOMIC DNA]</scope>
    <source>
        <strain evidence="10 11">Ellin428</strain>
    </source>
</reference>
<dbReference type="PANTHER" id="PTHR43289">
    <property type="entry name" value="MITOGEN-ACTIVATED PROTEIN KINASE KINASE KINASE 20-RELATED"/>
    <property type="match status" value="1"/>
</dbReference>
<keyword evidence="7" id="KW-0812">Transmembrane</keyword>
<dbReference type="STRING" id="497964.CfE428DRAFT_3619"/>
<dbReference type="InParanoid" id="B4D3Y1"/>
<evidence type="ECO:0000256" key="2">
    <source>
        <dbReference type="ARBA" id="ARBA00022741"/>
    </source>
</evidence>
<dbReference type="EMBL" id="ABVL01000010">
    <property type="protein sequence ID" value="EDY18961.1"/>
    <property type="molecule type" value="Genomic_DNA"/>
</dbReference>
<feature type="transmembrane region" description="Helical" evidence="7">
    <location>
        <begin position="503"/>
        <end position="522"/>
    </location>
</feature>
<keyword evidence="11" id="KW-1185">Reference proteome</keyword>
<feature type="region of interest" description="Disordered" evidence="6">
    <location>
        <begin position="923"/>
        <end position="1012"/>
    </location>
</feature>
<dbReference type="Gene3D" id="3.80.10.10">
    <property type="entry name" value="Ribonuclease Inhibitor"/>
    <property type="match status" value="1"/>
</dbReference>
<evidence type="ECO:0000256" key="5">
    <source>
        <dbReference type="PROSITE-ProRule" id="PRU00339"/>
    </source>
</evidence>
<dbReference type="eggNOG" id="COG4886">
    <property type="taxonomic scope" value="Bacteria"/>
</dbReference>
<evidence type="ECO:0000313" key="11">
    <source>
        <dbReference type="Proteomes" id="UP000005824"/>
    </source>
</evidence>
<dbReference type="Proteomes" id="UP000005824">
    <property type="component" value="Unassembled WGS sequence"/>
</dbReference>
<dbReference type="InterPro" id="IPR000719">
    <property type="entry name" value="Prot_kinase_dom"/>
</dbReference>
<keyword evidence="7" id="KW-0472">Membrane</keyword>
<feature type="domain" description="Protein kinase" evidence="9">
    <location>
        <begin position="149"/>
        <end position="494"/>
    </location>
</feature>
<dbReference type="PROSITE" id="PS50005">
    <property type="entry name" value="TPR"/>
    <property type="match status" value="1"/>
</dbReference>
<evidence type="ECO:0000256" key="4">
    <source>
        <dbReference type="ARBA" id="ARBA00022840"/>
    </source>
</evidence>
<dbReference type="SMART" id="SM00028">
    <property type="entry name" value="TPR"/>
    <property type="match status" value="2"/>
</dbReference>
<evidence type="ECO:0000259" key="8">
    <source>
        <dbReference type="PROSITE" id="PS50006"/>
    </source>
</evidence>
<dbReference type="Gene3D" id="1.10.510.10">
    <property type="entry name" value="Transferase(Phosphotransferase) domain 1"/>
    <property type="match status" value="1"/>
</dbReference>
<dbReference type="InterPro" id="IPR011990">
    <property type="entry name" value="TPR-like_helical_dom_sf"/>
</dbReference>
<keyword evidence="4" id="KW-0067">ATP-binding</keyword>
<dbReference type="PROSITE" id="PS00108">
    <property type="entry name" value="PROTEIN_KINASE_ST"/>
    <property type="match status" value="1"/>
</dbReference>
<organism evidence="10 11">
    <name type="scientific">Chthoniobacter flavus Ellin428</name>
    <dbReference type="NCBI Taxonomy" id="497964"/>
    <lineage>
        <taxon>Bacteria</taxon>
        <taxon>Pseudomonadati</taxon>
        <taxon>Verrucomicrobiota</taxon>
        <taxon>Spartobacteria</taxon>
        <taxon>Chthoniobacterales</taxon>
        <taxon>Chthoniobacteraceae</taxon>
        <taxon>Chthoniobacter</taxon>
    </lineage>
</organism>
<evidence type="ECO:0000256" key="1">
    <source>
        <dbReference type="ARBA" id="ARBA00022679"/>
    </source>
</evidence>
<feature type="repeat" description="TPR" evidence="5">
    <location>
        <begin position="590"/>
        <end position="623"/>
    </location>
</feature>
<dbReference type="InterPro" id="IPR008984">
    <property type="entry name" value="SMAD_FHA_dom_sf"/>
</dbReference>
<protein>
    <submittedName>
        <fullName evidence="10">Serine/threonine protein kinase with TPR repeats</fullName>
    </submittedName>
</protein>
<dbReference type="InterPro" id="IPR019734">
    <property type="entry name" value="TPR_rpt"/>
</dbReference>
<keyword evidence="10" id="KW-0723">Serine/threonine-protein kinase</keyword>
<dbReference type="SUPFAM" id="SSF52058">
    <property type="entry name" value="L domain-like"/>
    <property type="match status" value="1"/>
</dbReference>
<sequence>MSDLPTVMPDPQLNDADATPEQIQAEIFVYVGQELKAKYAIEHGEYIIGRDASCPIRIDADLVSRHHARLTFNAYELVIEDLGSSNGVFIDSIQVQLPTRVRLDQEVQVGTARLFIRLRAEAAKQLAEALWDKDLGLAQVREQLEEKKYKVITTINRGGMGVILQARDLRIRRTVAMKVMKTSNQFSRENVLRFIDEAQLTGQLEHPNIVPIYELGIDDQGEIFYTMKFVKGTTLDDVLRGIRNGRQKTIEKYPLGTLLTIFQKVCDAVAYAHSKSIVHRDLKPENIMIGSFGEVLVMDWGLAKNLTTVRKETPEHPQEPVPDTPVAKSGDNLRGFETMHGLIVGTPPYISPEQARGELDRIDERSDIYVLGGILYAILALRPPVEGESVHEVVEKIVTSAIAPPSSYNQPARKSAAKTAGENSSDGAPANFVFAHCPNKRIPDGLSAVVMKALALDPADRYQHVEDLQTDIEAYQGGFATKAERASVAKHALLFAARHKKEVALFLVFAVIFNVVVIGFFLQLMHERDRARLSEKRAIDQEQLAAARLNELRGTAPTFASDAQQLIDENRFPEALEKIEYAIQQVPNEATYHNLRGNILQAQLRLEEAADAYTEALRLNPKLKEAQVNLDLSRRVLKSIGTDEQIKPAIQDELYKALMNQGRHSAAESIRDEFGMDKQRLNKIWRDTFDKHGLRAQRFETNGDGTVSVDFSYVAQPDFKKLRDLPVTGLILDETRITDLNALKGMELESLSLGHTVVRDLSPLEGMPLRNLSLEGSAVLDLRPLHDLPLEVLRLSTTRVANLVPLKGMPIEQLYLANCRSIKDISALDGMPLQTLTLNHTSITDLKPLIHSPLRELNLEGCTSLTDLRPLMEIATLESVLIPLQCKDIAFLRNHLGIKRLSYIKMTEPAEEFWKAFDTRAAGHSTPKQSARPVLLKAEVTPAAKEKEKPAEKVTEKTAEKAADKTPDKAPEKPTNKAAEKPVEKATEKPSDKTPEKAPEPPDKKPAPSAAK</sequence>
<evidence type="ECO:0000256" key="6">
    <source>
        <dbReference type="SAM" id="MobiDB-lite"/>
    </source>
</evidence>
<keyword evidence="1" id="KW-0808">Transferase</keyword>
<dbReference type="SMART" id="SM00220">
    <property type="entry name" value="S_TKc"/>
    <property type="match status" value="1"/>
</dbReference>
<dbReference type="CDD" id="cd00060">
    <property type="entry name" value="FHA"/>
    <property type="match status" value="1"/>
</dbReference>
<dbReference type="PROSITE" id="PS50011">
    <property type="entry name" value="PROTEIN_KINASE_DOM"/>
    <property type="match status" value="1"/>
</dbReference>
<dbReference type="InterPro" id="IPR032675">
    <property type="entry name" value="LRR_dom_sf"/>
</dbReference>
<dbReference type="Pfam" id="PF00069">
    <property type="entry name" value="Pkinase"/>
    <property type="match status" value="1"/>
</dbReference>
<dbReference type="SUPFAM" id="SSF49879">
    <property type="entry name" value="SMAD/FHA domain"/>
    <property type="match status" value="1"/>
</dbReference>
<dbReference type="Gene3D" id="1.25.40.10">
    <property type="entry name" value="Tetratricopeptide repeat domain"/>
    <property type="match status" value="1"/>
</dbReference>
<keyword evidence="2" id="KW-0547">Nucleotide-binding</keyword>
<dbReference type="GO" id="GO:0005524">
    <property type="term" value="F:ATP binding"/>
    <property type="evidence" value="ECO:0007669"/>
    <property type="project" value="UniProtKB-KW"/>
</dbReference>
<dbReference type="InterPro" id="IPR011009">
    <property type="entry name" value="Kinase-like_dom_sf"/>
</dbReference>